<dbReference type="Gene3D" id="3.40.50.2300">
    <property type="match status" value="1"/>
</dbReference>
<accession>A0A8J6P2Z7</accession>
<gene>
    <name evidence="1" type="ORF">H8D96_11370</name>
</gene>
<organism evidence="1 2">
    <name type="scientific">Candidatus Desulfatibia vada</name>
    <dbReference type="NCBI Taxonomy" id="2841696"/>
    <lineage>
        <taxon>Bacteria</taxon>
        <taxon>Pseudomonadati</taxon>
        <taxon>Thermodesulfobacteriota</taxon>
        <taxon>Desulfobacteria</taxon>
        <taxon>Desulfobacterales</taxon>
        <taxon>Desulfobacterales incertae sedis</taxon>
        <taxon>Candidatus Desulfatibia</taxon>
    </lineage>
</organism>
<sequence>MTTFVESEAAINAIRCGYVCQFVKKPLDSKRVKQAVAMAINSYEIEVESQKLLKPTMQSPQHLFSRAISLSKHLFIMTNYPEL</sequence>
<dbReference type="AlphaFoldDB" id="A0A8J6P2Z7"/>
<dbReference type="EMBL" id="JACNIG010000227">
    <property type="protein sequence ID" value="MBC8432506.1"/>
    <property type="molecule type" value="Genomic_DNA"/>
</dbReference>
<reference evidence="1 2" key="1">
    <citation type="submission" date="2020-08" db="EMBL/GenBank/DDBJ databases">
        <title>Bridging the membrane lipid divide: bacteria of the FCB group superphylum have the potential to synthesize archaeal ether lipids.</title>
        <authorList>
            <person name="Villanueva L."/>
            <person name="Von Meijenfeldt F.A.B."/>
            <person name="Westbye A.B."/>
            <person name="Yadav S."/>
            <person name="Hopmans E.C."/>
            <person name="Dutilh B.E."/>
            <person name="Sinninghe Damste J.S."/>
        </authorList>
    </citation>
    <scope>NUCLEOTIDE SEQUENCE [LARGE SCALE GENOMIC DNA]</scope>
    <source>
        <strain evidence="1">NIOZ-UU17</strain>
    </source>
</reference>
<protein>
    <submittedName>
        <fullName evidence="1">Uncharacterized protein</fullName>
    </submittedName>
</protein>
<proteinExistence type="predicted"/>
<name>A0A8J6P2Z7_9BACT</name>
<comment type="caution">
    <text evidence="1">The sequence shown here is derived from an EMBL/GenBank/DDBJ whole genome shotgun (WGS) entry which is preliminary data.</text>
</comment>
<evidence type="ECO:0000313" key="2">
    <source>
        <dbReference type="Proteomes" id="UP000605201"/>
    </source>
</evidence>
<evidence type="ECO:0000313" key="1">
    <source>
        <dbReference type="EMBL" id="MBC8432506.1"/>
    </source>
</evidence>
<dbReference type="Proteomes" id="UP000605201">
    <property type="component" value="Unassembled WGS sequence"/>
</dbReference>